<evidence type="ECO:0000256" key="9">
    <source>
        <dbReference type="SAM" id="Phobius"/>
    </source>
</evidence>
<proteinExistence type="inferred from homology"/>
<dbReference type="PANTHER" id="PTHR10844">
    <property type="entry name" value="CAVEOLIN"/>
    <property type="match status" value="1"/>
</dbReference>
<dbReference type="GO" id="GO:0060090">
    <property type="term" value="F:molecular adaptor activity"/>
    <property type="evidence" value="ECO:0007669"/>
    <property type="project" value="TreeGrafter"/>
</dbReference>
<organism evidence="10 11">
    <name type="scientific">Lates japonicus</name>
    <name type="common">Japanese lates</name>
    <dbReference type="NCBI Taxonomy" id="270547"/>
    <lineage>
        <taxon>Eukaryota</taxon>
        <taxon>Metazoa</taxon>
        <taxon>Chordata</taxon>
        <taxon>Craniata</taxon>
        <taxon>Vertebrata</taxon>
        <taxon>Euteleostomi</taxon>
        <taxon>Actinopterygii</taxon>
        <taxon>Neopterygii</taxon>
        <taxon>Teleostei</taxon>
        <taxon>Neoteleostei</taxon>
        <taxon>Acanthomorphata</taxon>
        <taxon>Carangaria</taxon>
        <taxon>Carangaria incertae sedis</taxon>
        <taxon>Centropomidae</taxon>
        <taxon>Lates</taxon>
    </lineage>
</organism>
<keyword evidence="6" id="KW-0333">Golgi apparatus</keyword>
<dbReference type="InterPro" id="IPR001612">
    <property type="entry name" value="Caveolin"/>
</dbReference>
<dbReference type="AlphaFoldDB" id="A0AAD3N3F2"/>
<dbReference type="Proteomes" id="UP001279410">
    <property type="component" value="Unassembled WGS sequence"/>
</dbReference>
<dbReference type="InterPro" id="IPR018361">
    <property type="entry name" value="Caveolin_CS"/>
</dbReference>
<evidence type="ECO:0000256" key="5">
    <source>
        <dbReference type="ARBA" id="ARBA00022475"/>
    </source>
</evidence>
<evidence type="ECO:0000313" key="10">
    <source>
        <dbReference type="EMBL" id="GLD64582.1"/>
    </source>
</evidence>
<keyword evidence="7 9" id="KW-0472">Membrane</keyword>
<evidence type="ECO:0000256" key="8">
    <source>
        <dbReference type="SAM" id="MobiDB-lite"/>
    </source>
</evidence>
<dbReference type="GO" id="GO:0070836">
    <property type="term" value="P:caveola assembly"/>
    <property type="evidence" value="ECO:0007669"/>
    <property type="project" value="InterPro"/>
</dbReference>
<evidence type="ECO:0000256" key="7">
    <source>
        <dbReference type="ARBA" id="ARBA00023136"/>
    </source>
</evidence>
<keyword evidence="9" id="KW-1133">Transmembrane helix</keyword>
<comment type="subcellular location">
    <subcellularLocation>
        <location evidence="1">Cell membrane</location>
        <topology evidence="1">Peripheral membrane protein</topology>
    </subcellularLocation>
    <subcellularLocation>
        <location evidence="2">Golgi apparatus membrane</location>
        <topology evidence="2">Peripheral membrane protein</topology>
    </subcellularLocation>
    <subcellularLocation>
        <location evidence="3">Membrane</location>
        <location evidence="3">Caveola</location>
        <topology evidence="3">Peripheral membrane protein</topology>
    </subcellularLocation>
</comment>
<gene>
    <name evidence="10" type="ORF">AKAME5_001612100</name>
</gene>
<dbReference type="PANTHER" id="PTHR10844:SF29">
    <property type="entry name" value="CAVEOLIN"/>
    <property type="match status" value="1"/>
</dbReference>
<dbReference type="Pfam" id="PF01146">
    <property type="entry name" value="Caveolin"/>
    <property type="match status" value="2"/>
</dbReference>
<feature type="transmembrane region" description="Helical" evidence="9">
    <location>
        <begin position="106"/>
        <end position="130"/>
    </location>
</feature>
<evidence type="ECO:0000256" key="1">
    <source>
        <dbReference type="ARBA" id="ARBA00004202"/>
    </source>
</evidence>
<dbReference type="GO" id="GO:0005925">
    <property type="term" value="C:focal adhesion"/>
    <property type="evidence" value="ECO:0007669"/>
    <property type="project" value="TreeGrafter"/>
</dbReference>
<comment type="caution">
    <text evidence="10">The sequence shown here is derived from an EMBL/GenBank/DDBJ whole genome shotgun (WGS) entry which is preliminary data.</text>
</comment>
<dbReference type="PROSITE" id="PS01210">
    <property type="entry name" value="CAVEOLIN"/>
    <property type="match status" value="2"/>
</dbReference>
<accession>A0AAD3N3F2</accession>
<dbReference type="GO" id="GO:0051480">
    <property type="term" value="P:regulation of cytosolic calcium ion concentration"/>
    <property type="evidence" value="ECO:0007669"/>
    <property type="project" value="TreeGrafter"/>
</dbReference>
<dbReference type="GO" id="GO:0005901">
    <property type="term" value="C:caveola"/>
    <property type="evidence" value="ECO:0007669"/>
    <property type="project" value="UniProtKB-SubCell"/>
</dbReference>
<dbReference type="GO" id="GO:0030154">
    <property type="term" value="P:cell differentiation"/>
    <property type="evidence" value="ECO:0007669"/>
    <property type="project" value="TreeGrafter"/>
</dbReference>
<feature type="compositionally biased region" description="Acidic residues" evidence="8">
    <location>
        <begin position="1"/>
        <end position="27"/>
    </location>
</feature>
<evidence type="ECO:0000256" key="3">
    <source>
        <dbReference type="ARBA" id="ARBA00004543"/>
    </source>
</evidence>
<keyword evidence="11" id="KW-1185">Reference proteome</keyword>
<comment type="similarity">
    <text evidence="4">Belongs to the caveolin family.</text>
</comment>
<dbReference type="GO" id="GO:0000139">
    <property type="term" value="C:Golgi membrane"/>
    <property type="evidence" value="ECO:0007669"/>
    <property type="project" value="UniProtKB-SubCell"/>
</dbReference>
<evidence type="ECO:0000313" key="11">
    <source>
        <dbReference type="Proteomes" id="UP001279410"/>
    </source>
</evidence>
<sequence length="313" mass="35343">MMKGEDSEEVEIDLGDSSDPEEFDNGEEPQTLWRAPPALEEEENIHTSTLVEISDTKPLINARDPRGINDCLKVTFEDVIAEPVSVRSGDRVWIWSHALFEVSRVWIYRIVTVLLAIPMSIISGLLFAILSCFHIWMVSPCIQCILMGTRWLQSLWSVVLGVIPAPSLRQSGVMDDGDGSREPLLGRDNYSRGFDLDNRDPKQINEDVIKVNFEDVIAEPAGIRSIDKVWKASYITFTQSTHHCYRLLTAIFGVPLALIWGLLFALLAFGHIWVVVPCVKSCVIECQCLCRPFFQPLWEVCRRGRAAIRRGNA</sequence>
<feature type="transmembrane region" description="Helical" evidence="9">
    <location>
        <begin position="247"/>
        <end position="274"/>
    </location>
</feature>
<reference evidence="10" key="1">
    <citation type="submission" date="2022-08" db="EMBL/GenBank/DDBJ databases">
        <title>Genome sequencing of akame (Lates japonicus).</title>
        <authorList>
            <person name="Hashiguchi Y."/>
            <person name="Takahashi H."/>
        </authorList>
    </citation>
    <scope>NUCLEOTIDE SEQUENCE</scope>
    <source>
        <strain evidence="10">Kochi</strain>
    </source>
</reference>
<name>A0AAD3N3F2_LATJO</name>
<protein>
    <submittedName>
        <fullName evidence="10">Caveolin-2-like protein</fullName>
    </submittedName>
</protein>
<dbReference type="GO" id="GO:0042383">
    <property type="term" value="C:sarcolemma"/>
    <property type="evidence" value="ECO:0007669"/>
    <property type="project" value="TreeGrafter"/>
</dbReference>
<feature type="region of interest" description="Disordered" evidence="8">
    <location>
        <begin position="1"/>
        <end position="38"/>
    </location>
</feature>
<evidence type="ECO:0000256" key="2">
    <source>
        <dbReference type="ARBA" id="ARBA00004395"/>
    </source>
</evidence>
<keyword evidence="5" id="KW-1003">Cell membrane</keyword>
<evidence type="ECO:0000256" key="4">
    <source>
        <dbReference type="ARBA" id="ARBA00010988"/>
    </source>
</evidence>
<dbReference type="EMBL" id="BRZM01000069">
    <property type="protein sequence ID" value="GLD64582.1"/>
    <property type="molecule type" value="Genomic_DNA"/>
</dbReference>
<evidence type="ECO:0000256" key="6">
    <source>
        <dbReference type="ARBA" id="ARBA00023034"/>
    </source>
</evidence>
<keyword evidence="9" id="KW-0812">Transmembrane</keyword>